<feature type="domain" description="TonB-dependent receptor-like beta-barrel" evidence="15">
    <location>
        <begin position="173"/>
        <end position="595"/>
    </location>
</feature>
<evidence type="ECO:0000256" key="14">
    <source>
        <dbReference type="SAM" id="SignalP"/>
    </source>
</evidence>
<comment type="subcellular location">
    <subcellularLocation>
        <location evidence="1 12">Cell outer membrane</location>
        <topology evidence="1 12">Multi-pass membrane protein</topology>
    </subcellularLocation>
</comment>
<dbReference type="SUPFAM" id="SSF56935">
    <property type="entry name" value="Porins"/>
    <property type="match status" value="1"/>
</dbReference>
<dbReference type="RefSeq" id="WP_306388741.1">
    <property type="nucleotide sequence ID" value="NZ_JAVCAP010000007.1"/>
</dbReference>
<reference evidence="18" key="1">
    <citation type="journal article" date="2019" name="Int. J. Syst. Evol. Microbiol.">
        <title>The Global Catalogue of Microorganisms (GCM) 10K type strain sequencing project: providing services to taxonomists for standard genome sequencing and annotation.</title>
        <authorList>
            <consortium name="The Broad Institute Genomics Platform"/>
            <consortium name="The Broad Institute Genome Sequencing Center for Infectious Disease"/>
            <person name="Wu L."/>
            <person name="Ma J."/>
        </authorList>
    </citation>
    <scope>NUCLEOTIDE SEQUENCE [LARGE SCALE GENOMIC DNA]</scope>
    <source>
        <strain evidence="18">VKM B-3159</strain>
    </source>
</reference>
<feature type="domain" description="TonB-dependent receptor plug" evidence="16">
    <location>
        <begin position="50"/>
        <end position="155"/>
    </location>
</feature>
<evidence type="ECO:0000256" key="5">
    <source>
        <dbReference type="ARBA" id="ARBA00022692"/>
    </source>
</evidence>
<organism evidence="17 18">
    <name type="scientific">Methylophilus aquaticus</name>
    <dbReference type="NCBI Taxonomy" id="1971610"/>
    <lineage>
        <taxon>Bacteria</taxon>
        <taxon>Pseudomonadati</taxon>
        <taxon>Pseudomonadota</taxon>
        <taxon>Betaproteobacteria</taxon>
        <taxon>Nitrosomonadales</taxon>
        <taxon>Methylophilaceae</taxon>
        <taxon>Methylophilus</taxon>
    </lineage>
</organism>
<proteinExistence type="inferred from homology"/>
<dbReference type="Pfam" id="PF00593">
    <property type="entry name" value="TonB_dep_Rec_b-barrel"/>
    <property type="match status" value="1"/>
</dbReference>
<feature type="chain" id="PRO_5047139043" evidence="14">
    <location>
        <begin position="20"/>
        <end position="627"/>
    </location>
</feature>
<evidence type="ECO:0000313" key="18">
    <source>
        <dbReference type="Proteomes" id="UP001225906"/>
    </source>
</evidence>
<evidence type="ECO:0000256" key="12">
    <source>
        <dbReference type="PROSITE-ProRule" id="PRU01360"/>
    </source>
</evidence>
<evidence type="ECO:0000256" key="7">
    <source>
        <dbReference type="ARBA" id="ARBA00023065"/>
    </source>
</evidence>
<dbReference type="Gene3D" id="2.170.130.10">
    <property type="entry name" value="TonB-dependent receptor, plug domain"/>
    <property type="match status" value="1"/>
</dbReference>
<comment type="similarity">
    <text evidence="2 12 13">Belongs to the TonB-dependent receptor family.</text>
</comment>
<dbReference type="InterPro" id="IPR012910">
    <property type="entry name" value="Plug_dom"/>
</dbReference>
<dbReference type="Pfam" id="PF07715">
    <property type="entry name" value="Plug"/>
    <property type="match status" value="1"/>
</dbReference>
<keyword evidence="5 12" id="KW-0812">Transmembrane</keyword>
<dbReference type="InterPro" id="IPR037066">
    <property type="entry name" value="Plug_dom_sf"/>
</dbReference>
<evidence type="ECO:0000256" key="1">
    <source>
        <dbReference type="ARBA" id="ARBA00004571"/>
    </source>
</evidence>
<keyword evidence="9 12" id="KW-0472">Membrane</keyword>
<keyword evidence="4 12" id="KW-1134">Transmembrane beta strand</keyword>
<keyword evidence="10 17" id="KW-0675">Receptor</keyword>
<comment type="caution">
    <text evidence="17">The sequence shown here is derived from an EMBL/GenBank/DDBJ whole genome shotgun (WGS) entry which is preliminary data.</text>
</comment>
<evidence type="ECO:0000256" key="4">
    <source>
        <dbReference type="ARBA" id="ARBA00022452"/>
    </source>
</evidence>
<evidence type="ECO:0000259" key="16">
    <source>
        <dbReference type="Pfam" id="PF07715"/>
    </source>
</evidence>
<dbReference type="PROSITE" id="PS52016">
    <property type="entry name" value="TONB_DEPENDENT_REC_3"/>
    <property type="match status" value="1"/>
</dbReference>
<keyword evidence="3 12" id="KW-0813">Transport</keyword>
<keyword evidence="11 12" id="KW-0998">Cell outer membrane</keyword>
<evidence type="ECO:0000259" key="15">
    <source>
        <dbReference type="Pfam" id="PF00593"/>
    </source>
</evidence>
<dbReference type="Gene3D" id="2.40.170.20">
    <property type="entry name" value="TonB-dependent receptor, beta-barrel domain"/>
    <property type="match status" value="1"/>
</dbReference>
<dbReference type="Proteomes" id="UP001225906">
    <property type="component" value="Unassembled WGS sequence"/>
</dbReference>
<evidence type="ECO:0000256" key="13">
    <source>
        <dbReference type="RuleBase" id="RU003357"/>
    </source>
</evidence>
<dbReference type="PANTHER" id="PTHR30069">
    <property type="entry name" value="TONB-DEPENDENT OUTER MEMBRANE RECEPTOR"/>
    <property type="match status" value="1"/>
</dbReference>
<feature type="signal peptide" evidence="14">
    <location>
        <begin position="1"/>
        <end position="19"/>
    </location>
</feature>
<dbReference type="PANTHER" id="PTHR30069:SF53">
    <property type="entry name" value="COLICIN I RECEPTOR-RELATED"/>
    <property type="match status" value="1"/>
</dbReference>
<dbReference type="InterPro" id="IPR000531">
    <property type="entry name" value="Beta-barrel_TonB"/>
</dbReference>
<gene>
    <name evidence="17" type="ORF">Q9291_04115</name>
</gene>
<evidence type="ECO:0000313" key="17">
    <source>
        <dbReference type="EMBL" id="MDP8567027.1"/>
    </source>
</evidence>
<dbReference type="CDD" id="cd01347">
    <property type="entry name" value="ligand_gated_channel"/>
    <property type="match status" value="1"/>
</dbReference>
<evidence type="ECO:0000256" key="8">
    <source>
        <dbReference type="ARBA" id="ARBA00023077"/>
    </source>
</evidence>
<keyword evidence="18" id="KW-1185">Reference proteome</keyword>
<evidence type="ECO:0000256" key="3">
    <source>
        <dbReference type="ARBA" id="ARBA00022448"/>
    </source>
</evidence>
<keyword evidence="6 14" id="KW-0732">Signal</keyword>
<name>A0ABT9JR45_9PROT</name>
<keyword evidence="7" id="KW-0406">Ion transport</keyword>
<dbReference type="InterPro" id="IPR039426">
    <property type="entry name" value="TonB-dep_rcpt-like"/>
</dbReference>
<keyword evidence="8 13" id="KW-0798">TonB box</keyword>
<dbReference type="EMBL" id="JAVCAP010000007">
    <property type="protein sequence ID" value="MDP8567027.1"/>
    <property type="molecule type" value="Genomic_DNA"/>
</dbReference>
<sequence length="627" mass="69487">MYKNIFTALIAAYPALVFAENNAQDHSSLLAALMLDDITVTATRTPISTKTATGDITIIDRQEIERVSGGGLVDLLKLQPGIQILTNGGMGNAASVYMRGTNADQLVVLVDGIRINSATTGTTAFENLPLSLIDRIEILRGPASSLYGADAIGGVIQIFTRRSQQNKTLFYGNVGAGSYDTYTGNAGFDSKYKALQFGAQMTSYDTRGISAKKHPPTAIDKDRDGYNNQGGSAYATLNIADGHSLSVNFFESDGKNHYDSGFENYATMHQQVYSATLKDRVTEYWNSTLKFGIGKDRSFNFDRPTRQSKFETEQAQLTWQHDFKLPVGVLTFAYDRLEQDIQTSTNNTRNIDRTRNNDSFTLGYTAQHEAHSAQLSLREDHNTQYGNFVTGGIGYGYALSPQWQITAQYGSAFRAPTFNQLYFPNFGDPTLQPEKSDNFEASLRYQNATVQAKLTMFDNHIRDLIQNAGPVTATCGTSFAGFCPINAGKVEIQGVTAEGAYAFNQQWQLTGNFTIQSPRNENTDNLLARRSQRYSNLVLQYKYGDWNWSTEVTSASKRYDNAANTKVLAGYSLLNSTLSYKLNEDWRLQARANNILNKDYVLAAASSTVDYNTMGTNVFISLNYDMK</sequence>
<accession>A0ABT9JR45</accession>
<evidence type="ECO:0000256" key="10">
    <source>
        <dbReference type="ARBA" id="ARBA00023170"/>
    </source>
</evidence>
<evidence type="ECO:0000256" key="2">
    <source>
        <dbReference type="ARBA" id="ARBA00009810"/>
    </source>
</evidence>
<evidence type="ECO:0000256" key="9">
    <source>
        <dbReference type="ARBA" id="ARBA00023136"/>
    </source>
</evidence>
<dbReference type="InterPro" id="IPR036942">
    <property type="entry name" value="Beta-barrel_TonB_sf"/>
</dbReference>
<protein>
    <submittedName>
        <fullName evidence="17">TonB-dependent receptor</fullName>
    </submittedName>
</protein>
<evidence type="ECO:0000256" key="6">
    <source>
        <dbReference type="ARBA" id="ARBA00022729"/>
    </source>
</evidence>
<evidence type="ECO:0000256" key="11">
    <source>
        <dbReference type="ARBA" id="ARBA00023237"/>
    </source>
</evidence>